<dbReference type="InterPro" id="IPR001227">
    <property type="entry name" value="Ac_transferase_dom_sf"/>
</dbReference>
<dbReference type="InterPro" id="IPR016035">
    <property type="entry name" value="Acyl_Trfase/lysoPLipase"/>
</dbReference>
<dbReference type="InterPro" id="IPR014030">
    <property type="entry name" value="Ketoacyl_synth_N"/>
</dbReference>
<evidence type="ECO:0000259" key="11">
    <source>
        <dbReference type="PROSITE" id="PS52004"/>
    </source>
</evidence>
<feature type="domain" description="Carrier" evidence="10">
    <location>
        <begin position="3169"/>
        <end position="3244"/>
    </location>
</feature>
<dbReference type="InterPro" id="IPR020841">
    <property type="entry name" value="PKS_Beta-ketoAc_synthase_dom"/>
</dbReference>
<evidence type="ECO:0000256" key="1">
    <source>
        <dbReference type="ARBA" id="ARBA00022450"/>
    </source>
</evidence>
<name>A0A7Z1AUC1_9PSEU</name>
<dbReference type="InterPro" id="IPR016039">
    <property type="entry name" value="Thiolase-like"/>
</dbReference>
<organism evidence="13 14">
    <name type="scientific">Actinophytocola xinjiangensis</name>
    <dbReference type="NCBI Taxonomy" id="485602"/>
    <lineage>
        <taxon>Bacteria</taxon>
        <taxon>Bacillati</taxon>
        <taxon>Actinomycetota</taxon>
        <taxon>Actinomycetes</taxon>
        <taxon>Pseudonocardiales</taxon>
        <taxon>Pseudonocardiaceae</taxon>
    </lineage>
</organism>
<dbReference type="CDD" id="cd08956">
    <property type="entry name" value="KR_3_FAS_SDR_x"/>
    <property type="match status" value="2"/>
</dbReference>
<feature type="region of interest" description="C-terminal hotdog fold" evidence="7">
    <location>
        <begin position="2622"/>
        <end position="2758"/>
    </location>
</feature>
<dbReference type="GO" id="GO:0006633">
    <property type="term" value="P:fatty acid biosynthetic process"/>
    <property type="evidence" value="ECO:0007669"/>
    <property type="project" value="InterPro"/>
</dbReference>
<evidence type="ECO:0000256" key="8">
    <source>
        <dbReference type="SAM" id="Coils"/>
    </source>
</evidence>
<evidence type="ECO:0000256" key="9">
    <source>
        <dbReference type="SAM" id="MobiDB-lite"/>
    </source>
</evidence>
<gene>
    <name evidence="13" type="ORF">BLA60_36320</name>
</gene>
<dbReference type="GO" id="GO:0031177">
    <property type="term" value="F:phosphopantetheine binding"/>
    <property type="evidence" value="ECO:0007669"/>
    <property type="project" value="InterPro"/>
</dbReference>
<dbReference type="PANTHER" id="PTHR43775:SF51">
    <property type="entry name" value="INACTIVE PHENOLPHTHIOCEROL SYNTHESIS POLYKETIDE SYNTHASE TYPE I PKS1-RELATED"/>
    <property type="match status" value="1"/>
</dbReference>
<dbReference type="SMART" id="SM00822">
    <property type="entry name" value="PKS_KR"/>
    <property type="match status" value="2"/>
</dbReference>
<feature type="domain" description="PKS/mFAS DH" evidence="12">
    <location>
        <begin position="863"/>
        <end position="1136"/>
    </location>
</feature>
<dbReference type="SMART" id="SM00827">
    <property type="entry name" value="PKS_AT"/>
    <property type="match status" value="2"/>
</dbReference>
<dbReference type="InterPro" id="IPR036736">
    <property type="entry name" value="ACP-like_sf"/>
</dbReference>
<keyword evidence="1" id="KW-0596">Phosphopantetheine</keyword>
<dbReference type="GO" id="GO:0004315">
    <property type="term" value="F:3-oxoacyl-[acyl-carrier-protein] synthase activity"/>
    <property type="evidence" value="ECO:0007669"/>
    <property type="project" value="InterPro"/>
</dbReference>
<dbReference type="InterPro" id="IPR006162">
    <property type="entry name" value="Ppantetheine_attach_site"/>
</dbReference>
<dbReference type="InterPro" id="IPR049552">
    <property type="entry name" value="PKS_DH_N"/>
</dbReference>
<dbReference type="Pfam" id="PF22953">
    <property type="entry name" value="SpnB_Rossmann"/>
    <property type="match status" value="1"/>
</dbReference>
<dbReference type="SUPFAM" id="SSF52151">
    <property type="entry name" value="FabD/lysophospholipase-like"/>
    <property type="match status" value="3"/>
</dbReference>
<dbReference type="RefSeq" id="WP_154814841.1">
    <property type="nucleotide sequence ID" value="NZ_MSIF01000029.1"/>
</dbReference>
<dbReference type="Pfam" id="PF16197">
    <property type="entry name" value="KAsynt_C_assoc"/>
    <property type="match status" value="3"/>
</dbReference>
<dbReference type="InterPro" id="IPR055123">
    <property type="entry name" value="SpnB-like_Rossmann"/>
</dbReference>
<dbReference type="Gene3D" id="3.40.50.720">
    <property type="entry name" value="NAD(P)-binding Rossmann-like Domain"/>
    <property type="match status" value="2"/>
</dbReference>
<feature type="active site" description="Proton donor; for dehydratase activity" evidence="7">
    <location>
        <position position="2682"/>
    </location>
</feature>
<feature type="region of interest" description="N-terminal hotdog fold" evidence="7">
    <location>
        <begin position="863"/>
        <end position="985"/>
    </location>
</feature>
<dbReference type="Pfam" id="PF21089">
    <property type="entry name" value="PKS_DH_N"/>
    <property type="match status" value="2"/>
</dbReference>
<feature type="domain" description="PKS/mFAS DH" evidence="12">
    <location>
        <begin position="2486"/>
        <end position="2758"/>
    </location>
</feature>
<feature type="compositionally biased region" description="Basic and acidic residues" evidence="9">
    <location>
        <begin position="2586"/>
        <end position="2595"/>
    </location>
</feature>
<dbReference type="Gene3D" id="3.10.129.110">
    <property type="entry name" value="Polyketide synthase dehydratase"/>
    <property type="match status" value="2"/>
</dbReference>
<keyword evidence="2" id="KW-0597">Phosphoprotein</keyword>
<keyword evidence="3" id="KW-0808">Transferase</keyword>
<feature type="domain" description="Carrier" evidence="10">
    <location>
        <begin position="1572"/>
        <end position="1647"/>
    </location>
</feature>
<dbReference type="InterPro" id="IPR049551">
    <property type="entry name" value="PKS_DH_C"/>
</dbReference>
<dbReference type="InterPro" id="IPR057326">
    <property type="entry name" value="KR_dom"/>
</dbReference>
<evidence type="ECO:0000256" key="6">
    <source>
        <dbReference type="ARBA" id="ARBA00023315"/>
    </source>
</evidence>
<evidence type="ECO:0000256" key="7">
    <source>
        <dbReference type="PROSITE-ProRule" id="PRU01363"/>
    </source>
</evidence>
<dbReference type="Gene3D" id="3.40.47.10">
    <property type="match status" value="3"/>
</dbReference>
<feature type="region of interest" description="C-terminal hotdog fold" evidence="7">
    <location>
        <begin position="996"/>
        <end position="1136"/>
    </location>
</feature>
<dbReference type="InterPro" id="IPR049900">
    <property type="entry name" value="PKS_mFAS_DH"/>
</dbReference>
<dbReference type="InterPro" id="IPR032821">
    <property type="entry name" value="PKS_assoc"/>
</dbReference>
<keyword evidence="6" id="KW-0012">Acyltransferase</keyword>
<dbReference type="FunFam" id="3.40.47.10:FF:000019">
    <property type="entry name" value="Polyketide synthase type I"/>
    <property type="match status" value="3"/>
</dbReference>
<dbReference type="InterPro" id="IPR036291">
    <property type="entry name" value="NAD(P)-bd_dom_sf"/>
</dbReference>
<dbReference type="Proteomes" id="UP000185696">
    <property type="component" value="Unassembled WGS sequence"/>
</dbReference>
<dbReference type="FunFam" id="1.10.1200.10:FF:000007">
    <property type="entry name" value="Probable polyketide synthase pks17"/>
    <property type="match status" value="2"/>
</dbReference>
<feature type="region of interest" description="N-terminal hotdog fold" evidence="7">
    <location>
        <begin position="2486"/>
        <end position="2610"/>
    </location>
</feature>
<evidence type="ECO:0000313" key="13">
    <source>
        <dbReference type="EMBL" id="OLF05409.1"/>
    </source>
</evidence>
<dbReference type="InterPro" id="IPR020806">
    <property type="entry name" value="PKS_PP-bd"/>
</dbReference>
<dbReference type="SMART" id="SM00826">
    <property type="entry name" value="PKS_DH"/>
    <property type="match status" value="2"/>
</dbReference>
<dbReference type="SMART" id="SM00825">
    <property type="entry name" value="PKS_KS"/>
    <property type="match status" value="3"/>
</dbReference>
<keyword evidence="8" id="KW-0175">Coiled coil</keyword>
<dbReference type="Pfam" id="PF00550">
    <property type="entry name" value="PP-binding"/>
    <property type="match status" value="2"/>
</dbReference>
<proteinExistence type="predicted"/>
<evidence type="ECO:0000313" key="14">
    <source>
        <dbReference type="Proteomes" id="UP000185696"/>
    </source>
</evidence>
<comment type="caution">
    <text evidence="13">The sequence shown here is derived from an EMBL/GenBank/DDBJ whole genome shotgun (WGS) entry which is preliminary data.</text>
</comment>
<dbReference type="Gene3D" id="3.40.366.10">
    <property type="entry name" value="Malonyl-Coenzyme A Acyl Carrier Protein, domain 2"/>
    <property type="match status" value="3"/>
</dbReference>
<evidence type="ECO:0000256" key="3">
    <source>
        <dbReference type="ARBA" id="ARBA00022679"/>
    </source>
</evidence>
<dbReference type="PROSITE" id="PS52004">
    <property type="entry name" value="KS3_2"/>
    <property type="match status" value="3"/>
</dbReference>
<dbReference type="InterPro" id="IPR014043">
    <property type="entry name" value="Acyl_transferase_dom"/>
</dbReference>
<accession>A0A7Z1AUC1</accession>
<dbReference type="SUPFAM" id="SSF51735">
    <property type="entry name" value="NAD(P)-binding Rossmann-fold domains"/>
    <property type="match status" value="3"/>
</dbReference>
<feature type="active site" description="Proton acceptor; for dehydratase activity" evidence="7">
    <location>
        <position position="2518"/>
    </location>
</feature>
<dbReference type="Pfam" id="PF00109">
    <property type="entry name" value="ketoacyl-synt"/>
    <property type="match status" value="3"/>
</dbReference>
<dbReference type="EMBL" id="MSIF01000029">
    <property type="protein sequence ID" value="OLF05409.1"/>
    <property type="molecule type" value="Genomic_DNA"/>
</dbReference>
<evidence type="ECO:0008006" key="15">
    <source>
        <dbReference type="Google" id="ProtNLM"/>
    </source>
</evidence>
<feature type="active site" description="Proton acceptor; for dehydratase activity" evidence="7">
    <location>
        <position position="895"/>
    </location>
</feature>
<evidence type="ECO:0000259" key="12">
    <source>
        <dbReference type="PROSITE" id="PS52019"/>
    </source>
</evidence>
<evidence type="ECO:0000256" key="5">
    <source>
        <dbReference type="ARBA" id="ARBA00023268"/>
    </source>
</evidence>
<dbReference type="OrthoDB" id="9778690at2"/>
<feature type="region of interest" description="Disordered" evidence="9">
    <location>
        <begin position="2576"/>
        <end position="2604"/>
    </location>
</feature>
<dbReference type="PROSITE" id="PS00012">
    <property type="entry name" value="PHOSPHOPANTETHEINE"/>
    <property type="match status" value="2"/>
</dbReference>
<evidence type="ECO:0000256" key="2">
    <source>
        <dbReference type="ARBA" id="ARBA00022553"/>
    </source>
</evidence>
<dbReference type="Gene3D" id="1.10.287.1960">
    <property type="match status" value="1"/>
</dbReference>
<feature type="non-terminal residue" evidence="13">
    <location>
        <position position="3787"/>
    </location>
</feature>
<feature type="domain" description="Ketosynthase family 3 (KS3)" evidence="11">
    <location>
        <begin position="32"/>
        <end position="451"/>
    </location>
</feature>
<dbReference type="SUPFAM" id="SSF53901">
    <property type="entry name" value="Thiolase-like"/>
    <property type="match status" value="3"/>
</dbReference>
<dbReference type="Pfam" id="PF08659">
    <property type="entry name" value="KR"/>
    <property type="match status" value="2"/>
</dbReference>
<reference evidence="13 14" key="1">
    <citation type="submission" date="2016-12" db="EMBL/GenBank/DDBJ databases">
        <title>The draft genome sequence of Actinophytocola xinjiangensis.</title>
        <authorList>
            <person name="Wang W."/>
            <person name="Yuan L."/>
        </authorList>
    </citation>
    <scope>NUCLEOTIDE SEQUENCE [LARGE SCALE GENOMIC DNA]</scope>
    <source>
        <strain evidence="13 14">CGMCC 4.4663</strain>
    </source>
</reference>
<dbReference type="GO" id="GO:0004312">
    <property type="term" value="F:fatty acid synthase activity"/>
    <property type="evidence" value="ECO:0007669"/>
    <property type="project" value="TreeGrafter"/>
</dbReference>
<dbReference type="Gene3D" id="3.30.70.250">
    <property type="entry name" value="Malonyl-CoA ACP transacylase, ACP-binding"/>
    <property type="match status" value="1"/>
</dbReference>
<sequence length="3787" mass="393020">MTNDRYVEALRASLRKIELLERQNQQLVASAVEPIAIVGMGCRYPGGVTSPEELWDLVAGGHDAVGPFPADRGWDLGALGGGESLTVEGGFLDGALDFDPAFFGISPREATAMDPQQRLLLEVAWEALERAGIAPDSLRGSRTGVFTGTTGQDYSTVVIDSDDDLKVYGSTAFAASVLSGRIAYVLGLEGPAVTVDTGCSSSLVAIHWAIHALRSGECSVALAGGATVMTTPAPFEAFTAQGHGLAADGRCKAFSESADGTGWGEGVGVVVLERLSDAQRNGHPVLAVLRGSALNSDGASNGLTAPNGPSQQRVIRAALDSCGLSTQDVDVVEAHGTGTDLGDPIEAQALLETYGQDRSTPLLLGTVKSNIGHTQAAAGVAGVIKMVQALRHGLAPATLHVGEPSSHVDWAAGSIDLLTEGTEWPSVDRPRRAGVSAFGISGTNAHVIVEQAPVVVADPTPVTVTPSAVPWVFSARSAAALDEQIERVTAATAGRSSVDVALSLAGRAMMPHRAVFADGAEIARGVTGDGLTGFLFSGQGSQRLGMGRELHARFPVFASVFDEVVDRFPGLREVVWGSDVDKLSRTGWAQPALFALQVALFRLVESFGVVPDCLAGHSIGEIAAAHAAGVFSLDDACTLVGARARLMEALPEGGAMVAVRCSEDELTLTGGVSVAAVNGPDSVVVSGVESEVMAVVGDRKYRRLAVSHAFHSPLMDPMLEAFRAAIAGISFATPTIPLPKDVSSVDYWVDQVRDTVRFADDVTTMTDAGVTTFLEIGPDGTLSALTNGIPLLRKDRDEETAFVAGLARLHTVGVTPRWHALFDGTGARRVDLPTYPFQHARYWPSNPKHTGDPTGLGQRAAGHPLLGAVVELADDGGAVFTSRLSSATHPWLADHVVLGQILFPGTGFLELVAHAGDELGCGRVEELTLAAPLVLTGAVRLQLRLGAADAQGRRTVSVHSLPDNADDGPWVRHASGTLSPADPPGVPLTEWPPPGAEPVEVGDLYRGLAEGGRTYGPVFQGLRAVWLAEDTVYAEAVLPDPTGNHAAAAPFGLHPALLDAALHAVSFADLGVISRGGLPFTWEGVSLHAAGATAVRARLARTGEDSVSIVVADTHGEPVLSVDQLVVRAVSAEQLAVAGVVDRDALFQVDWVAAAPAGAAVEDAPWLESLPDGPTPPLVLTEATGASADPLAATRDLTAEVLTRLLSWLAAPAHAESTLVVVTDGATTGDDLAAAAVWGLVRTAQAEHPGRFRLVDLDGSREPLGRALAVDEPQVAVRGGEITVPRLARTRPGTGENPWTGTVLVTGGTGGLGARIARHLVTAHGVTDLLLLSRGGPAAAGTLVEELAEAGATAEVVACDVGDRAALAATLAGREIGAVVHTAGVLDDGLLVSQTPQRFDSVLRPKADAAWYLHELVGEVGAFVLFSSASATLGSPGQANYSAANAFLDGLAAHRHALGQPATSLAWGPWDRTAGMTRGLSESDVERLERSGMPPLTAEAGVALFDAAVAAGPPALVPVRLDLPVLRTMGDVPPLLRGLVRAQGRRAVTVVSAAADDLVGRLAGLSADERRATVLGIARTAIAAVLGHADAAAVDPAAPFTDLGFDSLTGVELRNRLTEQTGLRLPATLVFDHPSATALTNHVLDELFGSDVDLPAPVRAAVTGDDPIVIVGMACRYPGGVRTPEDLWDLVADGRDAIGGFPENRGWDLTAIYDPDPAAVGRTHVTDGGFLHDAGSFDADFFGMSPREALATDSQQRQLLEVTWEAMERAGIDPSTLRGSRTGVFAGVMYGDYVSLLGDDEFEGFRGAGASPAVLTGRLSYTFGFEGPAVTVDTACSSSLVAMHLAAQALRSDDCSLAVAGGVTVLSTPMPFVEFSRQGGLAADGRCKAFGDSADGVGWSEGVGMVVLERLSDAKRNGHRILAVLRGSAVNQDGASNGMSAPNGPSQKRVIRQALANAGLSTRDVDVVEAHGTGTTLGDPIEAQALLATYGRDRETPLLLGAIKSNLGHTQAAAGVAGVIKMIEAMRHGVVPPTLHADVPSTHVDWSAGEVELATTAVDWPTVDRPRRAAVSSFGISGTNAHVIVEQPPAEREVPRPRAGAVPWVVSAKTDAALDAQLDRLTAVDRTAHDVGFSLLTRSSFDRRAVLLDGVEVARGVAAPGRVAFLFAGQGAQRLGMGRELHGLFPVFASAFDEIVDRFPGLRDVVWGDEESLTRTGWAQPALFAFEVALYRLVESLGVRPDVLVGHSIGEIAAAQVAGVFSLDDACTLVEARARLMQALPEGGVMVAIRTSDVTLSDGVSIAAVNGPDNVVLAGVEAEVMVAVGDREHKRLAVSHAFHSPLMDPMLDDFRAAIAGITFQEPVVAFVKDVANPEYWVRQVRETVRFADDVAAAGADTFVEIGPDGTLSALVDGIPLLRRDRDENTAFLTGLARLHVAGTTVDWTPLVAGGRLVDLPTYAFQHEWFWPAPSGRTGDPEGLGLVAADHPLLGAAVPLADGDGLLFTSRLSLGTQPWLADHTVGGQVLVPGTALLELAIRAGDEVGCGHVAELVLAEPLVLPAHGALALQVAVGEPGADGSRPVTIHSRPNDRHDAPWTKHATGSLSTAGPAVESDLAAWPPADATPVDLTGFHDGLAEAGFVYGPVFRGLRAAWHAGDTVYAETALPDVVGDADRYGLHPALFDAALHAIGAAGLGMPTGAVPFSWEGVTLHTAHATTVRVRVTRTGEDRVSLTLADPAGGAVATVDALVLRAVDPAGALVRDALHGIDQVPIPLPGDPATAAILGTDPFGLDLPAFDSDAVVGRPEVVLACLEGTGDPVADAHDLTHRTLTLIQDWRHPARLVFVSRAGDLPATAAHGLVRSADAEQPGRFGTVELADGWTSATLLLALAADEPRLTVGTDVTAARLVRVRATAAPTTWAGTVVVTGGNGSLGALVTRHLAEAHDVTDLLLLSRTGTVPDALSDVDGVRASVCDVADRAALESALNGETVSAVVHAAGVLADGTMESLTAQRIDTVFGPKVDAAWHLHELLPAATHVLFSSAAGVFGAAGQGNYAAANAFLDALAEHHPDTVSLAWGPWTVGMAGDVDEARTGMPALSTQQGLALFDAALAAGRSTVVPVRLPRVRGGQVPPLLRGLVRVPTRRGVARVSDAAPGLIGRLTALGEADRLTLLTDLVRGQVAGVLGHPNVDRVDPDRAFHELGFDSLTAVELRNRLTTETGLRLPATLVFDHPSTTVLAEYLASELLGTVPVTEMVDPVTTAGQNDPIVVVGMACRFPGGVATPEDLWRLVRDGVDAITDLPGNRGWDLDSLFHPDPDRPGTSHSASGGFLHDAGLFDPAFFGMSPREALTTDAQQRLLLQASWEALERAGIDPASLRGSRTGVFAGVMYNDYAALLRGEEHEGYQGQSSAASIASGRIAYTFGLEGPAVTVDTACSSSLVAMHLAAQALRSGECTLALVGGVTVMSTPSPFVEFSRQGGLAPDGRCKAFGDSADGVGWSEGVGVLVLARQSDAIRSGRPVLAVLRGSAINSDGASNGLTAPNGPSQQRVIRQALANAGLSTRDVDVVEAHGTGTTLGDPIEAQALLATYGQDREAPLLLGTVKSNLGHTQAAAGVAGVIKMIEAMRHGVVPPTLYADVPSSRVEWADGEIELATTAVDWPPVDRPRRAAVSSFGLSGTNAHVILEAGPAAPAPASTAVLPWLVSAKSAEALGSQVDRLSGVDLPAGDVAWSLLSRSLFAHRAVLLDGVEIARGVARPGRLGFVFAGQGAQRVGMGRELCDRFPVFASV</sequence>
<dbReference type="InterPro" id="IPR014031">
    <property type="entry name" value="Ketoacyl_synth_C"/>
</dbReference>
<dbReference type="PROSITE" id="PS52019">
    <property type="entry name" value="PKS_MFAS_DH"/>
    <property type="match status" value="2"/>
</dbReference>
<dbReference type="SUPFAM" id="SSF55048">
    <property type="entry name" value="Probable ACP-binding domain of malonyl-CoA ACP transacylase"/>
    <property type="match status" value="1"/>
</dbReference>
<dbReference type="CDD" id="cd00833">
    <property type="entry name" value="PKS"/>
    <property type="match status" value="3"/>
</dbReference>
<dbReference type="InterPro" id="IPR050091">
    <property type="entry name" value="PKS_NRPS_Biosynth_Enz"/>
</dbReference>
<keyword evidence="5" id="KW-0511">Multifunctional enzyme</keyword>
<dbReference type="InterPro" id="IPR016036">
    <property type="entry name" value="Malonyl_transacylase_ACP-bd"/>
</dbReference>
<evidence type="ECO:0000256" key="4">
    <source>
        <dbReference type="ARBA" id="ARBA00022737"/>
    </source>
</evidence>
<feature type="coiled-coil region" evidence="8">
    <location>
        <begin position="3"/>
        <end position="30"/>
    </location>
</feature>
<dbReference type="InterPro" id="IPR018201">
    <property type="entry name" value="Ketoacyl_synth_AS"/>
</dbReference>
<dbReference type="PROSITE" id="PS50075">
    <property type="entry name" value="CARRIER"/>
    <property type="match status" value="2"/>
</dbReference>
<dbReference type="SMART" id="SM00823">
    <property type="entry name" value="PKS_PP"/>
    <property type="match status" value="2"/>
</dbReference>
<dbReference type="InterPro" id="IPR009081">
    <property type="entry name" value="PP-bd_ACP"/>
</dbReference>
<keyword evidence="14" id="KW-1185">Reference proteome</keyword>
<dbReference type="InterPro" id="IPR020807">
    <property type="entry name" value="PKS_DH"/>
</dbReference>
<dbReference type="PANTHER" id="PTHR43775">
    <property type="entry name" value="FATTY ACID SYNTHASE"/>
    <property type="match status" value="1"/>
</dbReference>
<dbReference type="SUPFAM" id="SSF47336">
    <property type="entry name" value="ACP-like"/>
    <property type="match status" value="2"/>
</dbReference>
<feature type="domain" description="Ketosynthase family 3 (KS3)" evidence="11">
    <location>
        <begin position="1665"/>
        <end position="2087"/>
    </location>
</feature>
<keyword evidence="4" id="KW-0677">Repeat</keyword>
<dbReference type="Pfam" id="PF02801">
    <property type="entry name" value="Ketoacyl-synt_C"/>
    <property type="match status" value="3"/>
</dbReference>
<evidence type="ECO:0000259" key="10">
    <source>
        <dbReference type="PROSITE" id="PS50075"/>
    </source>
</evidence>
<dbReference type="SMART" id="SM01294">
    <property type="entry name" value="PKS_PP_betabranch"/>
    <property type="match status" value="2"/>
</dbReference>
<dbReference type="InterPro" id="IPR013968">
    <property type="entry name" value="PKS_KR"/>
</dbReference>
<dbReference type="Gene3D" id="3.30.70.3290">
    <property type="match status" value="2"/>
</dbReference>
<dbReference type="Gene3D" id="1.10.1200.10">
    <property type="entry name" value="ACP-like"/>
    <property type="match status" value="2"/>
</dbReference>
<dbReference type="InterPro" id="IPR042104">
    <property type="entry name" value="PKS_dehydratase_sf"/>
</dbReference>
<protein>
    <recommendedName>
        <fullName evidence="15">Acyl transferase domain-containing protein</fullName>
    </recommendedName>
</protein>
<dbReference type="Pfam" id="PF00698">
    <property type="entry name" value="Acyl_transf_1"/>
    <property type="match status" value="2"/>
</dbReference>
<dbReference type="PROSITE" id="PS00606">
    <property type="entry name" value="KS3_1"/>
    <property type="match status" value="3"/>
</dbReference>
<feature type="domain" description="Ketosynthase family 3 (KS3)" evidence="11">
    <location>
        <begin position="3263"/>
        <end position="3685"/>
    </location>
</feature>
<feature type="active site" description="Proton donor; for dehydratase activity" evidence="7">
    <location>
        <position position="1059"/>
    </location>
</feature>
<dbReference type="Pfam" id="PF14765">
    <property type="entry name" value="PS-DH"/>
    <property type="match status" value="2"/>
</dbReference>